<dbReference type="AlphaFoldDB" id="A0A0V0QAZ9"/>
<organism evidence="3 4">
    <name type="scientific">Pseudocohnilembus persalinus</name>
    <name type="common">Ciliate</name>
    <dbReference type="NCBI Taxonomy" id="266149"/>
    <lineage>
        <taxon>Eukaryota</taxon>
        <taxon>Sar</taxon>
        <taxon>Alveolata</taxon>
        <taxon>Ciliophora</taxon>
        <taxon>Intramacronucleata</taxon>
        <taxon>Oligohymenophorea</taxon>
        <taxon>Scuticociliatia</taxon>
        <taxon>Philasterida</taxon>
        <taxon>Pseudocohnilembidae</taxon>
        <taxon>Pseudocohnilembus</taxon>
    </lineage>
</organism>
<feature type="compositionally biased region" description="Low complexity" evidence="1">
    <location>
        <begin position="808"/>
        <end position="819"/>
    </location>
</feature>
<dbReference type="InParanoid" id="A0A0V0QAZ9"/>
<gene>
    <name evidence="3" type="ORF">PPERSA_02457</name>
</gene>
<dbReference type="OrthoDB" id="445357at2759"/>
<dbReference type="GO" id="GO:0005634">
    <property type="term" value="C:nucleus"/>
    <property type="evidence" value="ECO:0007669"/>
    <property type="project" value="TreeGrafter"/>
</dbReference>
<dbReference type="SUPFAM" id="SSF52540">
    <property type="entry name" value="P-loop containing nucleoside triphosphate hydrolases"/>
    <property type="match status" value="1"/>
</dbReference>
<dbReference type="Gene3D" id="3.40.50.300">
    <property type="entry name" value="P-loop containing nucleotide triphosphate hydrolases"/>
    <property type="match status" value="1"/>
</dbReference>
<evidence type="ECO:0000256" key="1">
    <source>
        <dbReference type="SAM" id="MobiDB-lite"/>
    </source>
</evidence>
<feature type="compositionally biased region" description="Polar residues" evidence="1">
    <location>
        <begin position="736"/>
        <end position="768"/>
    </location>
</feature>
<feature type="compositionally biased region" description="Low complexity" evidence="1">
    <location>
        <begin position="266"/>
        <end position="279"/>
    </location>
</feature>
<feature type="compositionally biased region" description="Low complexity" evidence="1">
    <location>
        <begin position="651"/>
        <end position="721"/>
    </location>
</feature>
<evidence type="ECO:0000313" key="3">
    <source>
        <dbReference type="EMBL" id="KRW99345.1"/>
    </source>
</evidence>
<feature type="region of interest" description="Disordered" evidence="1">
    <location>
        <begin position="607"/>
        <end position="950"/>
    </location>
</feature>
<dbReference type="SMART" id="SM00449">
    <property type="entry name" value="SPRY"/>
    <property type="match status" value="1"/>
</dbReference>
<feature type="compositionally biased region" description="Low complexity" evidence="1">
    <location>
        <begin position="834"/>
        <end position="942"/>
    </location>
</feature>
<dbReference type="GO" id="GO:0003723">
    <property type="term" value="F:RNA binding"/>
    <property type="evidence" value="ECO:0007669"/>
    <property type="project" value="TreeGrafter"/>
</dbReference>
<dbReference type="GO" id="GO:0016787">
    <property type="term" value="F:hydrolase activity"/>
    <property type="evidence" value="ECO:0007669"/>
    <property type="project" value="UniProtKB-KW"/>
</dbReference>
<dbReference type="PROSITE" id="PS50188">
    <property type="entry name" value="B302_SPRY"/>
    <property type="match status" value="1"/>
</dbReference>
<keyword evidence="3" id="KW-0378">Hydrolase</keyword>
<feature type="compositionally biased region" description="Basic and acidic residues" evidence="1">
    <location>
        <begin position="607"/>
        <end position="650"/>
    </location>
</feature>
<dbReference type="InterPro" id="IPR013320">
    <property type="entry name" value="ConA-like_dom_sf"/>
</dbReference>
<evidence type="ECO:0000259" key="2">
    <source>
        <dbReference type="PROSITE" id="PS50188"/>
    </source>
</evidence>
<dbReference type="GO" id="GO:0000380">
    <property type="term" value="P:alternative mRNA splicing, via spliceosome"/>
    <property type="evidence" value="ECO:0007669"/>
    <property type="project" value="TreeGrafter"/>
</dbReference>
<comment type="caution">
    <text evidence="3">The sequence shown here is derived from an EMBL/GenBank/DDBJ whole genome shotgun (WGS) entry which is preliminary data.</text>
</comment>
<feature type="compositionally biased region" description="Basic and acidic residues" evidence="1">
    <location>
        <begin position="249"/>
        <end position="265"/>
    </location>
</feature>
<dbReference type="PANTHER" id="PTHR12381:SF56">
    <property type="entry name" value="B30.2_SPRY DOMAIN-CONTAINING PROTEIN-RELATED"/>
    <property type="match status" value="1"/>
</dbReference>
<sequence length="950" mass="113001">MAKPCNFIQQNSDYELLLGDDGALVQSRTEAGFEFLFKTAKTNFGVKQGRLMYEVKIDEILKPQEYYGPGHRAKNELSKQTLEEFNQQYALRIGWSQVNNQKPLGQDNGTIAIDNYGSKWNNGLKQNYCDQLNVGDVIRCCIELNHPDNVVYYFKNGKYLGVCEQIPSQKGQNKPWFPAISLRNVKCIFNFGQFKQDLFPIERTIHEIQEENKDIIDKSNKQNGQENLAENGIETEKENVQKIQNLEETKEQEKTQMQTESEKTNDQPNDNENNNTTNQENKEQPENKENQEKTQEKTQEEMEIEKQNQEKQKQEEEERKKQEEIKQKQLEQQKEEEKIIREAQIQRENQLIEFANSFKFINDADEDQREYFSGYKNEGRPKLIVMVGLPGSGKTTFAEQYIQKFPQTQVLSTQQIYDHITKNIRITNIQNKIILLMELCDEIFCNQMRLCSQLKRDVLIDQTNVLIRSRLEKLKYFQHHQTEAVVIVCTETDLLKRQLKKQNKSDRFIPRCGIQTLANLKENFVIPTEYEGFERVHFVELEEDQCRKIVVISKEISQLQTHPLLRPKHFKEIDEFKKEHNLPENINYFDHKAYKLKLKQQQLEKERQERLKKEQEEQKKREEEEELRRKQQEEENEKLRLQQEEQKKQQQLELNTIQSQQDNQINQNNQENQKNQQTHSVSQSQERQQTPNSQQQQQQSKPEAQQQPRAPDLQPINVINMPPQPPQPPQFVPNVGASNLPSPFPVQNASPYPTNPSREGSQHPTNKGAQKRDKQFQKQNQKNNANFNRLSEKRQEQFPYSSKPTTLPQQPQLQPQHQPQYPPQQPPSYPPQPQQNYQQYPSQQIPHQQQYQKQQQSYPQQQYHQQPHNYNYQYQQQQQQQPQPVQQHYYPQKQNYQPQQTQQQYYPHNQQPQQQQGYLQPQQQGYPQQQQQGGYPYHNQQQSYQYDYRR</sequence>
<feature type="compositionally biased region" description="Pro residues" evidence="1">
    <location>
        <begin position="820"/>
        <end position="833"/>
    </location>
</feature>
<dbReference type="Pfam" id="PF13671">
    <property type="entry name" value="AAA_33"/>
    <property type="match status" value="1"/>
</dbReference>
<protein>
    <submittedName>
        <fullName evidence="3">p-loop containing nucleoside triphosphate hydrolase</fullName>
    </submittedName>
</protein>
<feature type="region of interest" description="Disordered" evidence="1">
    <location>
        <begin position="249"/>
        <end position="318"/>
    </location>
</feature>
<dbReference type="InterPro" id="IPR027417">
    <property type="entry name" value="P-loop_NTPase"/>
</dbReference>
<keyword evidence="4" id="KW-1185">Reference proteome</keyword>
<name>A0A0V0QAZ9_PSEPJ</name>
<feature type="compositionally biased region" description="Pro residues" evidence="1">
    <location>
        <begin position="722"/>
        <end position="731"/>
    </location>
</feature>
<dbReference type="InterPro" id="IPR003877">
    <property type="entry name" value="SPRY_dom"/>
</dbReference>
<reference evidence="3 4" key="1">
    <citation type="journal article" date="2015" name="Sci. Rep.">
        <title>Genome of the facultative scuticociliatosis pathogen Pseudocohnilembus persalinus provides insight into its virulence through horizontal gene transfer.</title>
        <authorList>
            <person name="Xiong J."/>
            <person name="Wang G."/>
            <person name="Cheng J."/>
            <person name="Tian M."/>
            <person name="Pan X."/>
            <person name="Warren A."/>
            <person name="Jiang C."/>
            <person name="Yuan D."/>
            <person name="Miao W."/>
        </authorList>
    </citation>
    <scope>NUCLEOTIDE SEQUENCE [LARGE SCALE GENOMIC DNA]</scope>
    <source>
        <strain evidence="3">36N120E</strain>
    </source>
</reference>
<dbReference type="SUPFAM" id="SSF49899">
    <property type="entry name" value="Concanavalin A-like lectins/glucanases"/>
    <property type="match status" value="1"/>
</dbReference>
<feature type="compositionally biased region" description="Polar residues" evidence="1">
    <location>
        <begin position="798"/>
        <end position="807"/>
    </location>
</feature>
<dbReference type="OMA" id="RTIHEIQ"/>
<dbReference type="InterPro" id="IPR043136">
    <property type="entry name" value="B30.2/SPRY_sf"/>
</dbReference>
<dbReference type="EMBL" id="LDAU01000214">
    <property type="protein sequence ID" value="KRW99345.1"/>
    <property type="molecule type" value="Genomic_DNA"/>
</dbReference>
<proteinExistence type="predicted"/>
<accession>A0A0V0QAZ9</accession>
<dbReference type="Proteomes" id="UP000054937">
    <property type="component" value="Unassembled WGS sequence"/>
</dbReference>
<dbReference type="Pfam" id="PF00622">
    <property type="entry name" value="SPRY"/>
    <property type="match status" value="1"/>
</dbReference>
<dbReference type="InterPro" id="IPR001870">
    <property type="entry name" value="B30.2/SPRY"/>
</dbReference>
<feature type="compositionally biased region" description="Basic and acidic residues" evidence="1">
    <location>
        <begin position="280"/>
        <end position="318"/>
    </location>
</feature>
<feature type="domain" description="B30.2/SPRY" evidence="2">
    <location>
        <begin position="1"/>
        <end position="196"/>
    </location>
</feature>
<dbReference type="Gene3D" id="2.60.120.920">
    <property type="match status" value="1"/>
</dbReference>
<feature type="compositionally biased region" description="Low complexity" evidence="1">
    <location>
        <begin position="777"/>
        <end position="789"/>
    </location>
</feature>
<dbReference type="PANTHER" id="PTHR12381">
    <property type="entry name" value="HETEROGENEOUS NUCLEAR RIBONUCLEOPROTEIN U FAMILY MEMBER"/>
    <property type="match status" value="1"/>
</dbReference>
<evidence type="ECO:0000313" key="4">
    <source>
        <dbReference type="Proteomes" id="UP000054937"/>
    </source>
</evidence>